<sequence length="262" mass="28635">MTPTDALVELFERLGENDGAVAFVSDHELSQWPDAAVTTMKRHCLLTKSRPAASAVCPGCERDCVMPVDTLPATTNATSAFIVCDKRSDINRVAVSADRLAQWQCSVDAVVAFVAAALGLRRSTSPADAAALRVIGMASGNKRVQVLCLRLAGELALVAGGNEVPLADLIEYRDGAYLLDEKRVRLLVDAATPADPRYTPSNARREARKLDTQAMYKDWQKAYRDLARKRPAMADTWYAQQIARTAIAKGRDADTIRKKMKL</sequence>
<dbReference type="RefSeq" id="WP_034951298.1">
    <property type="nucleotide sequence ID" value="NZ_JDST02000074.1"/>
</dbReference>
<gene>
    <name evidence="1" type="ORF">AW06_003178</name>
</gene>
<organism evidence="1 2">
    <name type="scientific">Candidatus Accumulibacter cognatus</name>
    <dbReference type="NCBI Taxonomy" id="2954383"/>
    <lineage>
        <taxon>Bacteria</taxon>
        <taxon>Pseudomonadati</taxon>
        <taxon>Pseudomonadota</taxon>
        <taxon>Betaproteobacteria</taxon>
        <taxon>Candidatus Accumulibacter</taxon>
    </lineage>
</organism>
<accession>A0A080M418</accession>
<dbReference type="AlphaFoldDB" id="A0A080M418"/>
<keyword evidence="2" id="KW-1185">Reference proteome</keyword>
<dbReference type="Proteomes" id="UP000021315">
    <property type="component" value="Unassembled WGS sequence"/>
</dbReference>
<dbReference type="EMBL" id="JDST02000074">
    <property type="protein sequence ID" value="KFB75796.1"/>
    <property type="molecule type" value="Genomic_DNA"/>
</dbReference>
<evidence type="ECO:0000313" key="2">
    <source>
        <dbReference type="Proteomes" id="UP000021315"/>
    </source>
</evidence>
<protein>
    <submittedName>
        <fullName evidence="1">Uncharacterized protein</fullName>
    </submittedName>
</protein>
<comment type="caution">
    <text evidence="1">The sequence shown here is derived from an EMBL/GenBank/DDBJ whole genome shotgun (WGS) entry which is preliminary data.</text>
</comment>
<proteinExistence type="predicted"/>
<evidence type="ECO:0000313" key="1">
    <source>
        <dbReference type="EMBL" id="KFB75796.1"/>
    </source>
</evidence>
<dbReference type="STRING" id="1453999.AW06_003178"/>
<reference evidence="1" key="1">
    <citation type="submission" date="2014-02" db="EMBL/GenBank/DDBJ databases">
        <title>Expanding our view of genomic diversity in Candidatus Accumulibacter clades.</title>
        <authorList>
            <person name="Skennerton C.T."/>
            <person name="Barr J.J."/>
            <person name="Slater F.R."/>
            <person name="Bond P.L."/>
            <person name="Tyson G.W."/>
        </authorList>
    </citation>
    <scope>NUCLEOTIDE SEQUENCE [LARGE SCALE GENOMIC DNA]</scope>
</reference>
<name>A0A080M418_9PROT</name>